<dbReference type="STRING" id="1727163.AO498_03120"/>
<feature type="chain" id="PRO_5007494322" evidence="1">
    <location>
        <begin position="24"/>
        <end position="147"/>
    </location>
</feature>
<evidence type="ECO:0000256" key="1">
    <source>
        <dbReference type="SAM" id="SignalP"/>
    </source>
</evidence>
<dbReference type="EMBL" id="CP012836">
    <property type="protein sequence ID" value="AMQ55373.1"/>
    <property type="molecule type" value="Genomic_DNA"/>
</dbReference>
<organism evidence="2 3">
    <name type="scientific">Algoriphagus sanaruensis</name>
    <dbReference type="NCBI Taxonomy" id="1727163"/>
    <lineage>
        <taxon>Bacteria</taxon>
        <taxon>Pseudomonadati</taxon>
        <taxon>Bacteroidota</taxon>
        <taxon>Cytophagia</taxon>
        <taxon>Cytophagales</taxon>
        <taxon>Cyclobacteriaceae</taxon>
        <taxon>Algoriphagus</taxon>
    </lineage>
</organism>
<evidence type="ECO:0000313" key="2">
    <source>
        <dbReference type="EMBL" id="AMQ55373.1"/>
    </source>
</evidence>
<feature type="signal peptide" evidence="1">
    <location>
        <begin position="1"/>
        <end position="23"/>
    </location>
</feature>
<dbReference type="OrthoDB" id="978645at2"/>
<accession>A0A142EJR8</accession>
<evidence type="ECO:0000313" key="3">
    <source>
        <dbReference type="Proteomes" id="UP000073816"/>
    </source>
</evidence>
<reference evidence="3" key="1">
    <citation type="submission" date="2015-09" db="EMBL/GenBank/DDBJ databases">
        <title>Complete sequence of Algoriphagus sp. M8-2.</title>
        <authorList>
            <person name="Shintani M."/>
        </authorList>
    </citation>
    <scope>NUCLEOTIDE SEQUENCE [LARGE SCALE GENOMIC DNA]</scope>
    <source>
        <strain evidence="3">M8-2</strain>
    </source>
</reference>
<proteinExistence type="predicted"/>
<protein>
    <submittedName>
        <fullName evidence="2">Outer membrane insertion C-signal</fullName>
    </submittedName>
</protein>
<dbReference type="KEGG" id="alm:AO498_03120"/>
<dbReference type="RefSeq" id="WP_067543664.1">
    <property type="nucleotide sequence ID" value="NZ_CP012836.1"/>
</dbReference>
<dbReference type="PATRIC" id="fig|1727163.4.peg.646"/>
<reference evidence="2 3" key="2">
    <citation type="journal article" date="2016" name="Genome Announc.">
        <title>Complete Genome Sequence of Algoriphagus sp. Strain M8-2, Isolated from a Brackish Lake.</title>
        <authorList>
            <person name="Muraguchi Y."/>
            <person name="Kushimoto K."/>
            <person name="Ohtsubo Y."/>
            <person name="Suzuki T."/>
            <person name="Dohra H."/>
            <person name="Kimbara K."/>
            <person name="Shintani M."/>
        </authorList>
    </citation>
    <scope>NUCLEOTIDE SEQUENCE [LARGE SCALE GENOMIC DNA]</scope>
    <source>
        <strain evidence="2 3">M8-2</strain>
    </source>
</reference>
<gene>
    <name evidence="2" type="ORF">AO498_03120</name>
</gene>
<keyword evidence="1" id="KW-0732">Signal</keyword>
<name>A0A142EJR8_9BACT</name>
<dbReference type="AlphaFoldDB" id="A0A142EJR8"/>
<sequence length="147" mass="16250">MKTIKLFALVLGLAFLTTFESQAQEIGLRFGDFYGNNVAIDGIFATGDFSRIHADVSFGGNGLGIDALWNPIYEDIPDTDLQWYAGFGPSVYLADNFRFGAAGEVGAEYAFSEVPITIGLDFRPYLFLVEVTEFRAGFGLNVRWRLP</sequence>
<dbReference type="Proteomes" id="UP000073816">
    <property type="component" value="Chromosome"/>
</dbReference>
<keyword evidence="3" id="KW-1185">Reference proteome</keyword>